<evidence type="ECO:0000313" key="8">
    <source>
        <dbReference type="Proteomes" id="UP000000940"/>
    </source>
</evidence>
<gene>
    <name evidence="7" type="ordered locus">Tnap_1413</name>
</gene>
<evidence type="ECO:0000256" key="3">
    <source>
        <dbReference type="ARBA" id="ARBA00022692"/>
    </source>
</evidence>
<comment type="subcellular location">
    <subcellularLocation>
        <location evidence="1">Cell membrane</location>
        <topology evidence="1">Multi-pass membrane protein</topology>
    </subcellularLocation>
</comment>
<dbReference type="Pfam" id="PF03706">
    <property type="entry name" value="LPG_synthase_TM"/>
    <property type="match status" value="1"/>
</dbReference>
<evidence type="ECO:0008006" key="9">
    <source>
        <dbReference type="Google" id="ProtNLM"/>
    </source>
</evidence>
<keyword evidence="4 6" id="KW-1133">Transmembrane helix</keyword>
<dbReference type="EMBL" id="CP001839">
    <property type="protein sequence ID" value="ADA67495.1"/>
    <property type="molecule type" value="Genomic_DNA"/>
</dbReference>
<feature type="transmembrane region" description="Helical" evidence="6">
    <location>
        <begin position="255"/>
        <end position="273"/>
    </location>
</feature>
<evidence type="ECO:0000256" key="2">
    <source>
        <dbReference type="ARBA" id="ARBA00022475"/>
    </source>
</evidence>
<dbReference type="PANTHER" id="PTHR37693">
    <property type="entry name" value="PHOSPHATIDYLGLYCEROL LYSYLTRANSFERASE"/>
    <property type="match status" value="1"/>
</dbReference>
<feature type="transmembrane region" description="Helical" evidence="6">
    <location>
        <begin position="116"/>
        <end position="135"/>
    </location>
</feature>
<evidence type="ECO:0000256" key="5">
    <source>
        <dbReference type="ARBA" id="ARBA00023136"/>
    </source>
</evidence>
<dbReference type="HOGENOM" id="CLU_039146_1_0_0"/>
<evidence type="ECO:0000256" key="1">
    <source>
        <dbReference type="ARBA" id="ARBA00004651"/>
    </source>
</evidence>
<feature type="transmembrane region" description="Helical" evidence="6">
    <location>
        <begin position="147"/>
        <end position="167"/>
    </location>
</feature>
<keyword evidence="5 6" id="KW-0472">Membrane</keyword>
<feature type="transmembrane region" description="Helical" evidence="6">
    <location>
        <begin position="38"/>
        <end position="56"/>
    </location>
</feature>
<feature type="transmembrane region" description="Helical" evidence="6">
    <location>
        <begin position="76"/>
        <end position="96"/>
    </location>
</feature>
<accession>D2C441</accession>
<dbReference type="NCBIfam" id="TIGR00374">
    <property type="entry name" value="flippase-like domain"/>
    <property type="match status" value="1"/>
</dbReference>
<dbReference type="KEGG" id="tnp:Tnap_1413"/>
<feature type="transmembrane region" description="Helical" evidence="6">
    <location>
        <begin position="307"/>
        <end position="325"/>
    </location>
</feature>
<sequence length="335" mass="37515">MKKKLFSALIIGLGATILMFSILGSGDAWKELKSVDPFFLMVLSLNFLGIVLADALRTKILLKDIPFRTCVANSLWGFYVGAITPFAAGGQPFQIYHLTKAGIPFEKSASAVAVRFFSSFSFSVISGFVFFLVYLDTFEELGILGDLFFAGIVLAFLFYVFIILLSFSKGFLRRFFMSRPVLKIFMFFSRKSEDDLKRLVEERILGYVSATREFWRASKLKFLAVAILSGLMVVLIHTSTYFAMKAVNRNVNVSLFQVVSIQLALSLIVYFAPTPGASGATELAYYVVYSNIIEKTDAMVSMLVWRFFNYYLFIILGILLGLGRLTKKPEGKSSG</sequence>
<keyword evidence="8" id="KW-1185">Reference proteome</keyword>
<reference evidence="7 8" key="1">
    <citation type="submission" date="2009-12" db="EMBL/GenBank/DDBJ databases">
        <title>Complete sequence of Thermotoga petrophila RKU-1.</title>
        <authorList>
            <consortium name="US DOE Joint Genome Institute"/>
            <person name="Lucas S."/>
            <person name="Copeland A."/>
            <person name="Lapidus A."/>
            <person name="Glavina del Rio T."/>
            <person name="Dalin E."/>
            <person name="Tice H."/>
            <person name="Bruce D."/>
            <person name="Goodwin L."/>
            <person name="Pitluck S."/>
            <person name="Munk A.C."/>
            <person name="Brettin T."/>
            <person name="Detter J.C."/>
            <person name="Han C."/>
            <person name="Tapia R."/>
            <person name="Larimer F."/>
            <person name="Land M."/>
            <person name="Hauser L."/>
            <person name="Kyrpides N."/>
            <person name="Mikhailova N."/>
            <person name="Nelson K.E."/>
            <person name="Gogarten J.P."/>
            <person name="Noll K.M."/>
        </authorList>
    </citation>
    <scope>NUCLEOTIDE SEQUENCE [LARGE SCALE GENOMIC DNA]</scope>
    <source>
        <strain evidence="8">ATCC BAA-489 / DSM 13996 / JCM 10882 / RKU-10</strain>
    </source>
</reference>
<feature type="transmembrane region" description="Helical" evidence="6">
    <location>
        <begin position="222"/>
        <end position="243"/>
    </location>
</feature>
<dbReference type="InterPro" id="IPR022791">
    <property type="entry name" value="L-PG_synthase/AglD"/>
</dbReference>
<evidence type="ECO:0000256" key="6">
    <source>
        <dbReference type="SAM" id="Phobius"/>
    </source>
</evidence>
<keyword evidence="2" id="KW-1003">Cell membrane</keyword>
<dbReference type="AlphaFoldDB" id="D2C441"/>
<dbReference type="RefSeq" id="WP_012896489.1">
    <property type="nucleotide sequence ID" value="NC_013642.1"/>
</dbReference>
<protein>
    <recommendedName>
        <fullName evidence="9">Integral membrane protein-like protein</fullName>
    </recommendedName>
</protein>
<dbReference type="PANTHER" id="PTHR37693:SF1">
    <property type="entry name" value="INTEGRAL MEMBRANE PROTEIN"/>
    <property type="match status" value="1"/>
</dbReference>
<keyword evidence="3 6" id="KW-0812">Transmembrane</keyword>
<dbReference type="Proteomes" id="UP000000940">
    <property type="component" value="Chromosome"/>
</dbReference>
<evidence type="ECO:0000256" key="4">
    <source>
        <dbReference type="ARBA" id="ARBA00022989"/>
    </source>
</evidence>
<dbReference type="GO" id="GO:0005886">
    <property type="term" value="C:plasma membrane"/>
    <property type="evidence" value="ECO:0007669"/>
    <property type="project" value="UniProtKB-SubCell"/>
</dbReference>
<evidence type="ECO:0000313" key="7">
    <source>
        <dbReference type="EMBL" id="ADA67495.1"/>
    </source>
</evidence>
<name>D2C441_THEP2</name>
<proteinExistence type="predicted"/>
<organism evidence="7 8">
    <name type="scientific">Thermotoga petrophila (strain ATCC BAA-489 / DSM 13996 / JCM 10882 / RKU-10)</name>
    <name type="common">Thermotoga naphthophila</name>
    <dbReference type="NCBI Taxonomy" id="590168"/>
    <lineage>
        <taxon>Bacteria</taxon>
        <taxon>Thermotogati</taxon>
        <taxon>Thermotogota</taxon>
        <taxon>Thermotogae</taxon>
        <taxon>Thermotogales</taxon>
        <taxon>Thermotogaceae</taxon>
        <taxon>Thermotoga</taxon>
    </lineage>
</organism>